<sequence>MSMMRDYPCGGDAELEPLPPVVVLLLLFLLSPSYPSPVCTLSYIHALMDLLLISLLAPIAPPAASSALPAACFPPARVRASDIDAEDDAAPRPPGSAQERGGKSW</sequence>
<reference evidence="2" key="1">
    <citation type="submission" date="2020-05" db="EMBL/GenBank/DDBJ databases">
        <title>Mycena genomes resolve the evolution of fungal bioluminescence.</title>
        <authorList>
            <person name="Tsai I.J."/>
        </authorList>
    </citation>
    <scope>NUCLEOTIDE SEQUENCE</scope>
    <source>
        <strain evidence="2">160909Yilan</strain>
    </source>
</reference>
<protein>
    <submittedName>
        <fullName evidence="2">Uncharacterized protein</fullName>
    </submittedName>
</protein>
<feature type="region of interest" description="Disordered" evidence="1">
    <location>
        <begin position="83"/>
        <end position="105"/>
    </location>
</feature>
<evidence type="ECO:0000256" key="1">
    <source>
        <dbReference type="SAM" id="MobiDB-lite"/>
    </source>
</evidence>
<name>A0A8H6XRF4_9AGAR</name>
<evidence type="ECO:0000313" key="3">
    <source>
        <dbReference type="Proteomes" id="UP000623467"/>
    </source>
</evidence>
<keyword evidence="3" id="KW-1185">Reference proteome</keyword>
<organism evidence="2 3">
    <name type="scientific">Mycena sanguinolenta</name>
    <dbReference type="NCBI Taxonomy" id="230812"/>
    <lineage>
        <taxon>Eukaryota</taxon>
        <taxon>Fungi</taxon>
        <taxon>Dikarya</taxon>
        <taxon>Basidiomycota</taxon>
        <taxon>Agaricomycotina</taxon>
        <taxon>Agaricomycetes</taxon>
        <taxon>Agaricomycetidae</taxon>
        <taxon>Agaricales</taxon>
        <taxon>Marasmiineae</taxon>
        <taxon>Mycenaceae</taxon>
        <taxon>Mycena</taxon>
    </lineage>
</organism>
<dbReference type="Proteomes" id="UP000623467">
    <property type="component" value="Unassembled WGS sequence"/>
</dbReference>
<accession>A0A8H6XRF4</accession>
<gene>
    <name evidence="2" type="ORF">MSAN_01804100</name>
</gene>
<evidence type="ECO:0000313" key="2">
    <source>
        <dbReference type="EMBL" id="KAF7346665.1"/>
    </source>
</evidence>
<proteinExistence type="predicted"/>
<comment type="caution">
    <text evidence="2">The sequence shown here is derived from an EMBL/GenBank/DDBJ whole genome shotgun (WGS) entry which is preliminary data.</text>
</comment>
<dbReference type="EMBL" id="JACAZH010000018">
    <property type="protein sequence ID" value="KAF7346665.1"/>
    <property type="molecule type" value="Genomic_DNA"/>
</dbReference>
<dbReference type="AlphaFoldDB" id="A0A8H6XRF4"/>